<dbReference type="InterPro" id="IPR019678">
    <property type="entry name" value="DUF2555"/>
</dbReference>
<evidence type="ECO:0000313" key="2">
    <source>
        <dbReference type="Proteomes" id="UP000000440"/>
    </source>
</evidence>
<evidence type="ECO:0000313" key="1">
    <source>
        <dbReference type="EMBL" id="BAC10019.1"/>
    </source>
</evidence>
<sequence>MLPRRHAGGVMQATHHYSQEYINHLTPQDVAALARRLEEDDYDTPFAALEDWHLLRAIAFHRPELVEPYLYLLDLEAFDES</sequence>
<dbReference type="eggNOG" id="COG3536">
    <property type="taxonomic scope" value="Bacteria"/>
</dbReference>
<dbReference type="AlphaFoldDB" id="Q8DG56"/>
<name>Q8DG56_THEVB</name>
<dbReference type="EMBL" id="BA000039">
    <property type="protein sequence ID" value="BAC10019.1"/>
    <property type="molecule type" value="Genomic_DNA"/>
</dbReference>
<protein>
    <submittedName>
        <fullName evidence="1">Tsl2468 protein</fullName>
    </submittedName>
</protein>
<dbReference type="Proteomes" id="UP000000440">
    <property type="component" value="Chromosome"/>
</dbReference>
<dbReference type="STRING" id="197221.gene:10749089"/>
<dbReference type="Pfam" id="PF10742">
    <property type="entry name" value="DUF2555"/>
    <property type="match status" value="1"/>
</dbReference>
<gene>
    <name evidence="1" type="ordered locus">tsl2468</name>
</gene>
<dbReference type="EnsemblBacteria" id="BAC10019">
    <property type="protein sequence ID" value="BAC10019"/>
    <property type="gene ID" value="BAC10019"/>
</dbReference>
<proteinExistence type="predicted"/>
<accession>Q8DG56</accession>
<organism evidence="1 2">
    <name type="scientific">Thermosynechococcus vestitus (strain NIES-2133 / IAM M-273 / BP-1)</name>
    <dbReference type="NCBI Taxonomy" id="197221"/>
    <lineage>
        <taxon>Bacteria</taxon>
        <taxon>Bacillati</taxon>
        <taxon>Cyanobacteriota</taxon>
        <taxon>Cyanophyceae</taxon>
        <taxon>Acaryochloridales</taxon>
        <taxon>Thermosynechococcaceae</taxon>
        <taxon>Thermosynechococcus</taxon>
    </lineage>
</organism>
<dbReference type="PATRIC" id="fig|197221.4.peg.2592"/>
<keyword evidence="2" id="KW-1185">Reference proteome</keyword>
<reference evidence="1 2" key="1">
    <citation type="journal article" date="2002" name="DNA Res.">
        <title>Complete genome structure of the thermophilic cyanobacterium Thermosynechococcus elongatus BP-1.</title>
        <authorList>
            <person name="Nakamura Y."/>
            <person name="Kaneko T."/>
            <person name="Sato S."/>
            <person name="Ikeuchi M."/>
            <person name="Katoh H."/>
            <person name="Sasamoto S."/>
            <person name="Watanabe A."/>
            <person name="Iriguchi M."/>
            <person name="Kawashima K."/>
            <person name="Kimura T."/>
            <person name="Kishida Y."/>
            <person name="Kiyokawa C."/>
            <person name="Kohara M."/>
            <person name="Matsumoto M."/>
            <person name="Matsuno A."/>
            <person name="Nakazaki N."/>
            <person name="Shimpo S."/>
            <person name="Sugimoto M."/>
            <person name="Takeuchi C."/>
            <person name="Yamada M."/>
            <person name="Tabata S."/>
        </authorList>
    </citation>
    <scope>NUCLEOTIDE SEQUENCE [LARGE SCALE GENOMIC DNA]</scope>
    <source>
        <strain evidence="2">IAM M-273 / NIES-2133 / BP-1</strain>
    </source>
</reference>
<dbReference type="KEGG" id="tel:tsl2468"/>